<feature type="non-terminal residue" evidence="1">
    <location>
        <position position="138"/>
    </location>
</feature>
<proteinExistence type="predicted"/>
<gene>
    <name evidence="1" type="ORF">EGK_05032</name>
</gene>
<accession>G7NB85</accession>
<dbReference type="AlphaFoldDB" id="G7NB85"/>
<organism evidence="1">
    <name type="scientific">Macaca mulatta</name>
    <name type="common">Rhesus macaque</name>
    <dbReference type="NCBI Taxonomy" id="9544"/>
    <lineage>
        <taxon>Eukaryota</taxon>
        <taxon>Metazoa</taxon>
        <taxon>Chordata</taxon>
        <taxon>Craniata</taxon>
        <taxon>Vertebrata</taxon>
        <taxon>Euteleostomi</taxon>
        <taxon>Mammalia</taxon>
        <taxon>Eutheria</taxon>
        <taxon>Euarchontoglires</taxon>
        <taxon>Primates</taxon>
        <taxon>Haplorrhini</taxon>
        <taxon>Catarrhini</taxon>
        <taxon>Cercopithecidae</taxon>
        <taxon>Cercopithecinae</taxon>
        <taxon>Macaca</taxon>
    </lineage>
</organism>
<sequence>MVQREKAHDDFEGGCLAELIGSPRDWKCFLPEPLLGVPHWLHLWKPQTKDGNSLHQHGDQVWGKHRRQSRILKSPALSGHSIDYHFYPRLRCGTLIGPDEQAVASGLEVLVTSPTKILAELFPDGAHLLEAASECKGG</sequence>
<evidence type="ECO:0000313" key="1">
    <source>
        <dbReference type="EMBL" id="EHH21872.1"/>
    </source>
</evidence>
<dbReference type="EMBL" id="CM001265">
    <property type="protein sequence ID" value="EHH21872.1"/>
    <property type="molecule type" value="Genomic_DNA"/>
</dbReference>
<reference evidence="1" key="1">
    <citation type="journal article" date="2011" name="Nat. Biotechnol.">
        <title>Genome sequencing and comparison of two nonhuman primate animal models, the cynomolgus and Chinese rhesus macaques.</title>
        <authorList>
            <person name="Yan G."/>
            <person name="Zhang G."/>
            <person name="Fang X."/>
            <person name="Zhang Y."/>
            <person name="Li C."/>
            <person name="Ling F."/>
            <person name="Cooper D.N."/>
            <person name="Li Q."/>
            <person name="Li Y."/>
            <person name="van Gool A.J."/>
            <person name="Du H."/>
            <person name="Chen J."/>
            <person name="Chen R."/>
            <person name="Zhang P."/>
            <person name="Huang Z."/>
            <person name="Thompson J.R."/>
            <person name="Meng Y."/>
            <person name="Bai Y."/>
            <person name="Wang J."/>
            <person name="Zhuo M."/>
            <person name="Wang T."/>
            <person name="Huang Y."/>
            <person name="Wei L."/>
            <person name="Li J."/>
            <person name="Wang Z."/>
            <person name="Hu H."/>
            <person name="Yang P."/>
            <person name="Le L."/>
            <person name="Stenson P.D."/>
            <person name="Li B."/>
            <person name="Liu X."/>
            <person name="Ball E.V."/>
            <person name="An N."/>
            <person name="Huang Q."/>
            <person name="Zhang Y."/>
            <person name="Fan W."/>
            <person name="Zhang X."/>
            <person name="Li Y."/>
            <person name="Wang W."/>
            <person name="Katze M.G."/>
            <person name="Su B."/>
            <person name="Nielsen R."/>
            <person name="Yang H."/>
            <person name="Wang J."/>
            <person name="Wang X."/>
            <person name="Wang J."/>
        </authorList>
    </citation>
    <scope>NUCLEOTIDE SEQUENCE [LARGE SCALE GENOMIC DNA]</scope>
    <source>
        <strain evidence="1">CR-5</strain>
    </source>
</reference>
<protein>
    <submittedName>
        <fullName evidence="1">Uncharacterized protein</fullName>
    </submittedName>
</protein>
<name>G7NB85_MACMU</name>
<dbReference type="Proteomes" id="UP000013456">
    <property type="component" value="Chromosome 13"/>
</dbReference>